<feature type="non-terminal residue" evidence="1">
    <location>
        <position position="1"/>
    </location>
</feature>
<dbReference type="AlphaFoldDB" id="A0A2M8Q8M9"/>
<comment type="caution">
    <text evidence="1">The sequence shown here is derived from an EMBL/GenBank/DDBJ whole genome shotgun (WGS) entry which is preliminary data.</text>
</comment>
<evidence type="ECO:0000313" key="2">
    <source>
        <dbReference type="Proteomes" id="UP000230790"/>
    </source>
</evidence>
<dbReference type="Proteomes" id="UP000230790">
    <property type="component" value="Unassembled WGS sequence"/>
</dbReference>
<proteinExistence type="predicted"/>
<name>A0A2M8Q8M9_9CHLR</name>
<gene>
    <name evidence="1" type="ORF">CUN48_15290</name>
</gene>
<dbReference type="EMBL" id="PGTN01000430">
    <property type="protein sequence ID" value="PJF46145.1"/>
    <property type="molecule type" value="Genomic_DNA"/>
</dbReference>
<organism evidence="1 2">
    <name type="scientific">Candidatus Thermofonsia Clade 3 bacterium</name>
    <dbReference type="NCBI Taxonomy" id="2364212"/>
    <lineage>
        <taxon>Bacteria</taxon>
        <taxon>Bacillati</taxon>
        <taxon>Chloroflexota</taxon>
        <taxon>Candidatus Thermofontia</taxon>
        <taxon>Candidatus Thermofonsia Clade 3</taxon>
    </lineage>
</organism>
<reference evidence="1 2" key="1">
    <citation type="submission" date="2017-11" db="EMBL/GenBank/DDBJ databases">
        <title>Evolution of Phototrophy in the Chloroflexi Phylum Driven by Horizontal Gene Transfer.</title>
        <authorList>
            <person name="Ward L.M."/>
            <person name="Hemp J."/>
            <person name="Shih P.M."/>
            <person name="Mcglynn S.E."/>
            <person name="Fischer W."/>
        </authorList>
    </citation>
    <scope>NUCLEOTIDE SEQUENCE [LARGE SCALE GENOMIC DNA]</scope>
    <source>
        <strain evidence="1">JP3_7</strain>
    </source>
</reference>
<evidence type="ECO:0000313" key="1">
    <source>
        <dbReference type="EMBL" id="PJF46145.1"/>
    </source>
</evidence>
<sequence length="203" mass="23080">LGGRSRNGWGSYELLPAPEGGSGAERKRLPLRLWSDCLALDWPHAIGQDEKGPLIWKTAEHDDWKSLMRTLAIVKIGLRTQLRFTTGRGAPHPEERHWLAYPVTNHDVRTWNALRLPNQLRFKVRRTEGGKLIGVIFHMPHLPPAAFAPNRTAIEKVWECVHQFLNALMQVADQRTYCGLANKEALQKQAQQLASVKLERSTE</sequence>
<accession>A0A2M8Q8M9</accession>
<protein>
    <submittedName>
        <fullName evidence="1">Uncharacterized protein</fullName>
    </submittedName>
</protein>